<evidence type="ECO:0000313" key="2">
    <source>
        <dbReference type="EMBL" id="PNQ92233.1"/>
    </source>
</evidence>
<evidence type="ECO:0008006" key="4">
    <source>
        <dbReference type="Google" id="ProtNLM"/>
    </source>
</evidence>
<organism evidence="2 3">
    <name type="scientific">Pseudomonas gingeri NCPPB 3146 = LMG 5327</name>
    <dbReference type="NCBI Taxonomy" id="707248"/>
    <lineage>
        <taxon>Bacteria</taxon>
        <taxon>Pseudomonadati</taxon>
        <taxon>Pseudomonadota</taxon>
        <taxon>Gammaproteobacteria</taxon>
        <taxon>Pseudomonadales</taxon>
        <taxon>Pseudomonadaceae</taxon>
        <taxon>Pseudomonas</taxon>
    </lineage>
</organism>
<keyword evidence="3" id="KW-1185">Reference proteome</keyword>
<comment type="caution">
    <text evidence="2">The sequence shown here is derived from an EMBL/GenBank/DDBJ whole genome shotgun (WGS) entry which is preliminary data.</text>
</comment>
<feature type="region of interest" description="Disordered" evidence="1">
    <location>
        <begin position="27"/>
        <end position="62"/>
    </location>
</feature>
<name>A0ABX4Y5F8_9PSED</name>
<reference evidence="2 3" key="1">
    <citation type="submission" date="2018-01" db="EMBL/GenBank/DDBJ databases">
        <title>Draft Genome Sequence of Pseudomonas gingeri NCPPB 3146 (LMG 5327), a White Line Reaction Producer.</title>
        <authorList>
            <person name="Rokni-Zadeh H."/>
            <person name="Bahrami T."/>
            <person name="Zarvandi S."/>
            <person name="Changi-Ashtiani M."/>
            <person name="De Mot R."/>
        </authorList>
    </citation>
    <scope>NUCLEOTIDE SEQUENCE [LARGE SCALE GENOMIC DNA]</scope>
    <source>
        <strain evidence="3">NCPPB 3146 \ LMG 5327</strain>
    </source>
</reference>
<proteinExistence type="predicted"/>
<evidence type="ECO:0000313" key="3">
    <source>
        <dbReference type="Proteomes" id="UP000236232"/>
    </source>
</evidence>
<evidence type="ECO:0000256" key="1">
    <source>
        <dbReference type="SAM" id="MobiDB-lite"/>
    </source>
</evidence>
<protein>
    <recommendedName>
        <fullName evidence="4">DUF1534 domain-containing protein</fullName>
    </recommendedName>
</protein>
<accession>A0ABX4Y5F8</accession>
<gene>
    <name evidence="2" type="ORF">CCU68_12695</name>
</gene>
<dbReference type="EMBL" id="POWE01000077">
    <property type="protein sequence ID" value="PNQ92233.1"/>
    <property type="molecule type" value="Genomic_DNA"/>
</dbReference>
<sequence length="62" mass="6811">MLAMNDNAVQLILRGVRIAGKPAPTGVWRYHQGFKPTSGADRTDSPRAARYRSRGCRSAPRA</sequence>
<dbReference type="Proteomes" id="UP000236232">
    <property type="component" value="Unassembled WGS sequence"/>
</dbReference>